<evidence type="ECO:0000313" key="2">
    <source>
        <dbReference type="Proteomes" id="UP000242502"/>
    </source>
</evidence>
<comment type="caution">
    <text evidence="1">The sequence shown here is derived from an EMBL/GenBank/DDBJ whole genome shotgun (WGS) entry which is preliminary data.</text>
</comment>
<name>A0A1D2QME6_9GAMM</name>
<gene>
    <name evidence="1" type="ORF">AB835_12525</name>
</gene>
<proteinExistence type="predicted"/>
<dbReference type="AlphaFoldDB" id="A0A1D2QME6"/>
<protein>
    <submittedName>
        <fullName evidence="1">Uncharacterized protein</fullName>
    </submittedName>
</protein>
<organism evidence="1 2">
    <name type="scientific">Candidatus Endobugula sertula</name>
    <name type="common">Bugula neritina bacterial symbiont</name>
    <dbReference type="NCBI Taxonomy" id="62101"/>
    <lineage>
        <taxon>Bacteria</taxon>
        <taxon>Pseudomonadati</taxon>
        <taxon>Pseudomonadota</taxon>
        <taxon>Gammaproteobacteria</taxon>
        <taxon>Cellvibrionales</taxon>
        <taxon>Cellvibrionaceae</taxon>
        <taxon>Candidatus Endobugula</taxon>
    </lineage>
</organism>
<evidence type="ECO:0000313" key="1">
    <source>
        <dbReference type="EMBL" id="ODS22758.1"/>
    </source>
</evidence>
<dbReference type="EMBL" id="MDLC01000054">
    <property type="protein sequence ID" value="ODS22758.1"/>
    <property type="molecule type" value="Genomic_DNA"/>
</dbReference>
<reference evidence="1 2" key="1">
    <citation type="journal article" date="2016" name="Appl. Environ. Microbiol.">
        <title>Lack of Overt Genome Reduction in the Bryostatin-Producing Bryozoan Symbiont "Candidatus Endobugula sertula".</title>
        <authorList>
            <person name="Miller I.J."/>
            <person name="Vanee N."/>
            <person name="Fong S.S."/>
            <person name="Lim-Fong G.E."/>
            <person name="Kwan J.C."/>
        </authorList>
    </citation>
    <scope>NUCLEOTIDE SEQUENCE [LARGE SCALE GENOMIC DNA]</scope>
    <source>
        <strain evidence="1">AB1-4</strain>
    </source>
</reference>
<dbReference type="Proteomes" id="UP000242502">
    <property type="component" value="Unassembled WGS sequence"/>
</dbReference>
<accession>A0A1D2QME6</accession>
<sequence>MHHGLSHYKKLGPLTKIKPIISLDNGLSKANKTHIKNIKVMYITFMPMKFNSLDAYDETKQ</sequence>